<dbReference type="EC" id="2.7.7.6" evidence="1"/>
<name>A0A6J4IVN8_9ACTN</name>
<keyword evidence="1" id="KW-0240">DNA-directed RNA polymerase</keyword>
<dbReference type="GO" id="GO:0000428">
    <property type="term" value="C:DNA-directed RNA polymerase complex"/>
    <property type="evidence" value="ECO:0007669"/>
    <property type="project" value="UniProtKB-KW"/>
</dbReference>
<gene>
    <name evidence="1" type="ORF">AVDCRST_MAG52-2641</name>
</gene>
<organism evidence="1">
    <name type="scientific">uncultured Blastococcus sp</name>
    <dbReference type="NCBI Taxonomy" id="217144"/>
    <lineage>
        <taxon>Bacteria</taxon>
        <taxon>Bacillati</taxon>
        <taxon>Actinomycetota</taxon>
        <taxon>Actinomycetes</taxon>
        <taxon>Geodermatophilales</taxon>
        <taxon>Geodermatophilaceae</taxon>
        <taxon>Blastococcus</taxon>
        <taxon>environmental samples</taxon>
    </lineage>
</organism>
<dbReference type="Gene3D" id="3.90.1100.10">
    <property type="match status" value="1"/>
</dbReference>
<keyword evidence="1" id="KW-0548">Nucleotidyltransferase</keyword>
<proteinExistence type="predicted"/>
<accession>A0A6J4IVN8</accession>
<keyword evidence="1" id="KW-0804">Transcription</keyword>
<dbReference type="SUPFAM" id="SSF64484">
    <property type="entry name" value="beta and beta-prime subunits of DNA dependent RNA-polymerase"/>
    <property type="match status" value="1"/>
</dbReference>
<evidence type="ECO:0000313" key="1">
    <source>
        <dbReference type="EMBL" id="CAA9261977.1"/>
    </source>
</evidence>
<sequence>MNGPRTGEADQQKIPGAPLRVSFAKISEPLEVPDLLALQTASFDWLIGSPEWRATLSPEEQAAAVGGLAEILEEISPIEDFSGSMSLSFSNPRFEDVKASLEECKDKDM</sequence>
<dbReference type="GO" id="GO:0003899">
    <property type="term" value="F:DNA-directed RNA polymerase activity"/>
    <property type="evidence" value="ECO:0007669"/>
    <property type="project" value="UniProtKB-EC"/>
</dbReference>
<keyword evidence="1" id="KW-0808">Transferase</keyword>
<feature type="non-terminal residue" evidence="1">
    <location>
        <position position="109"/>
    </location>
</feature>
<reference evidence="1" key="1">
    <citation type="submission" date="2020-02" db="EMBL/GenBank/DDBJ databases">
        <authorList>
            <person name="Meier V. D."/>
        </authorList>
    </citation>
    <scope>NUCLEOTIDE SEQUENCE</scope>
    <source>
        <strain evidence="1">AVDCRST_MAG52</strain>
    </source>
</reference>
<protein>
    <submittedName>
        <fullName evidence="1">DNA-directed RNA polymerase beta subunit</fullName>
        <ecNumber evidence="1">2.7.7.6</ecNumber>
    </submittedName>
</protein>
<dbReference type="EMBL" id="CADCTN010000189">
    <property type="protein sequence ID" value="CAA9261977.1"/>
    <property type="molecule type" value="Genomic_DNA"/>
</dbReference>
<dbReference type="AlphaFoldDB" id="A0A6J4IVN8"/>